<keyword evidence="3" id="KW-1185">Reference proteome</keyword>
<protein>
    <submittedName>
        <fullName evidence="2">Uncharacterized protein</fullName>
    </submittedName>
</protein>
<name>A0A2P8HNM5_CHINA</name>
<feature type="signal peptide" evidence="1">
    <location>
        <begin position="1"/>
        <end position="21"/>
    </location>
</feature>
<evidence type="ECO:0000256" key="1">
    <source>
        <dbReference type="SAM" id="SignalP"/>
    </source>
</evidence>
<reference evidence="2 3" key="1">
    <citation type="submission" date="2018-03" db="EMBL/GenBank/DDBJ databases">
        <title>Genomic Encyclopedia of Archaeal and Bacterial Type Strains, Phase II (KMG-II): from individual species to whole genera.</title>
        <authorList>
            <person name="Goeker M."/>
        </authorList>
    </citation>
    <scope>NUCLEOTIDE SEQUENCE [LARGE SCALE GENOMIC DNA]</scope>
    <source>
        <strain evidence="2 3">DSM 24859</strain>
    </source>
</reference>
<organism evidence="2 3">
    <name type="scientific">Chitinophaga niastensis</name>
    <dbReference type="NCBI Taxonomy" id="536980"/>
    <lineage>
        <taxon>Bacteria</taxon>
        <taxon>Pseudomonadati</taxon>
        <taxon>Bacteroidota</taxon>
        <taxon>Chitinophagia</taxon>
        <taxon>Chitinophagales</taxon>
        <taxon>Chitinophagaceae</taxon>
        <taxon>Chitinophaga</taxon>
    </lineage>
</organism>
<sequence>MKFLFGTLCLLAFLMSACSKKNCNTPPSLAQSNITLSDKEAIFQPNKWGLLKNKKITETNIRSMLPAVQY</sequence>
<comment type="caution">
    <text evidence="2">The sequence shown here is derived from an EMBL/GenBank/DDBJ whole genome shotgun (WGS) entry which is preliminary data.</text>
</comment>
<dbReference type="EMBL" id="PYAW01000002">
    <property type="protein sequence ID" value="PSL47811.1"/>
    <property type="molecule type" value="Genomic_DNA"/>
</dbReference>
<dbReference type="Proteomes" id="UP000240971">
    <property type="component" value="Unassembled WGS sequence"/>
</dbReference>
<dbReference type="AlphaFoldDB" id="A0A2P8HNM5"/>
<accession>A0A2P8HNM5</accession>
<dbReference type="PROSITE" id="PS51257">
    <property type="entry name" value="PROKAR_LIPOPROTEIN"/>
    <property type="match status" value="1"/>
</dbReference>
<feature type="chain" id="PRO_5015161362" evidence="1">
    <location>
        <begin position="22"/>
        <end position="70"/>
    </location>
</feature>
<gene>
    <name evidence="2" type="ORF">CLV51_102671</name>
</gene>
<keyword evidence="1" id="KW-0732">Signal</keyword>
<evidence type="ECO:0000313" key="3">
    <source>
        <dbReference type="Proteomes" id="UP000240971"/>
    </source>
</evidence>
<evidence type="ECO:0000313" key="2">
    <source>
        <dbReference type="EMBL" id="PSL47811.1"/>
    </source>
</evidence>
<proteinExistence type="predicted"/>